<dbReference type="GeneID" id="41606779"/>
<evidence type="ECO:0000313" key="2">
    <source>
        <dbReference type="Proteomes" id="UP000033092"/>
    </source>
</evidence>
<dbReference type="KEGG" id="msz:MSSIH_2641"/>
<dbReference type="AlphaFoldDB" id="A0A0E3LB85"/>
<dbReference type="RefSeq" id="WP_048173198.1">
    <property type="nucleotide sequence ID" value="NZ_CP009507.1"/>
</dbReference>
<dbReference type="GeneID" id="24861571"/>
<dbReference type="HOGENOM" id="CLU_197519_0_0_2"/>
<dbReference type="PATRIC" id="fig|1434119.4.peg.3461"/>
<name>A0A0E3LB85_9EURY</name>
<evidence type="ECO:0000313" key="1">
    <source>
        <dbReference type="EMBL" id="AKB33331.1"/>
    </source>
</evidence>
<gene>
    <name evidence="1" type="ORF">MSSIH_2641</name>
</gene>
<protein>
    <submittedName>
        <fullName evidence="1">Uncharacterized protein</fullName>
    </submittedName>
</protein>
<reference evidence="1 2" key="1">
    <citation type="submission" date="2014-07" db="EMBL/GenBank/DDBJ databases">
        <title>Methanogenic archaea and the global carbon cycle.</title>
        <authorList>
            <person name="Henriksen J.R."/>
            <person name="Luke J."/>
            <person name="Reinhart S."/>
            <person name="Benedict M.N."/>
            <person name="Youngblut N.D."/>
            <person name="Metcalf M.E."/>
            <person name="Whitaker R.J."/>
            <person name="Metcalf W.W."/>
        </authorList>
    </citation>
    <scope>NUCLEOTIDE SEQUENCE [LARGE SCALE GENOMIC DNA]</scope>
    <source>
        <strain evidence="1 2">HI350</strain>
    </source>
</reference>
<organism evidence="1 2">
    <name type="scientific">Methanosarcina siciliae HI350</name>
    <dbReference type="NCBI Taxonomy" id="1434119"/>
    <lineage>
        <taxon>Archaea</taxon>
        <taxon>Methanobacteriati</taxon>
        <taxon>Methanobacteriota</taxon>
        <taxon>Stenosarchaea group</taxon>
        <taxon>Methanomicrobia</taxon>
        <taxon>Methanosarcinales</taxon>
        <taxon>Methanosarcinaceae</taxon>
        <taxon>Methanosarcina</taxon>
    </lineage>
</organism>
<dbReference type="Proteomes" id="UP000033092">
    <property type="component" value="Chromosome"/>
</dbReference>
<sequence>MDIEDVRGKYEVKLMDLPNVKGVWTGKKNEKDVIFVGVTHKVLDSSLCPEEKIPKTLEGYEVEVEEIGDLTAYTK</sequence>
<proteinExistence type="predicted"/>
<accession>A0A0E3LB85</accession>
<dbReference type="EMBL" id="CP009507">
    <property type="protein sequence ID" value="AKB33331.1"/>
    <property type="molecule type" value="Genomic_DNA"/>
</dbReference>